<reference evidence="3 4" key="1">
    <citation type="submission" date="2019-02" db="EMBL/GenBank/DDBJ databases">
        <title>Deep-cultivation of Planctomycetes and their phenomic and genomic characterization uncovers novel biology.</title>
        <authorList>
            <person name="Wiegand S."/>
            <person name="Jogler M."/>
            <person name="Boedeker C."/>
            <person name="Pinto D."/>
            <person name="Vollmers J."/>
            <person name="Rivas-Marin E."/>
            <person name="Kohn T."/>
            <person name="Peeters S.H."/>
            <person name="Heuer A."/>
            <person name="Rast P."/>
            <person name="Oberbeckmann S."/>
            <person name="Bunk B."/>
            <person name="Jeske O."/>
            <person name="Meyerdierks A."/>
            <person name="Storesund J.E."/>
            <person name="Kallscheuer N."/>
            <person name="Luecker S."/>
            <person name="Lage O.M."/>
            <person name="Pohl T."/>
            <person name="Merkel B.J."/>
            <person name="Hornburger P."/>
            <person name="Mueller R.-W."/>
            <person name="Bruemmer F."/>
            <person name="Labrenz M."/>
            <person name="Spormann A.M."/>
            <person name="Op den Camp H."/>
            <person name="Overmann J."/>
            <person name="Amann R."/>
            <person name="Jetten M.S.M."/>
            <person name="Mascher T."/>
            <person name="Medema M.H."/>
            <person name="Devos D.P."/>
            <person name="Kaster A.-K."/>
            <person name="Ovreas L."/>
            <person name="Rohde M."/>
            <person name="Galperin M.Y."/>
            <person name="Jogler C."/>
        </authorList>
    </citation>
    <scope>NUCLEOTIDE SEQUENCE [LARGE SCALE GENOMIC DNA]</scope>
    <source>
        <strain evidence="3 4">ElP</strain>
    </source>
</reference>
<keyword evidence="1" id="KW-0812">Transmembrane</keyword>
<keyword evidence="1" id="KW-0472">Membrane</keyword>
<evidence type="ECO:0000259" key="2">
    <source>
        <dbReference type="Pfam" id="PF07596"/>
    </source>
</evidence>
<dbReference type="Pfam" id="PF07596">
    <property type="entry name" value="SBP_bac_10"/>
    <property type="match status" value="1"/>
</dbReference>
<keyword evidence="1" id="KW-1133">Transmembrane helix</keyword>
<dbReference type="NCBIfam" id="TIGR02532">
    <property type="entry name" value="IV_pilin_GFxxxE"/>
    <property type="match status" value="1"/>
</dbReference>
<dbReference type="InterPro" id="IPR011453">
    <property type="entry name" value="DUF1559"/>
</dbReference>
<dbReference type="Gene3D" id="3.30.700.10">
    <property type="entry name" value="Glycoprotein, Type 4 Pilin"/>
    <property type="match status" value="1"/>
</dbReference>
<dbReference type="PANTHER" id="PTHR30093:SF2">
    <property type="entry name" value="TYPE II SECRETION SYSTEM PROTEIN H"/>
    <property type="match status" value="1"/>
</dbReference>
<feature type="domain" description="DUF1559" evidence="2">
    <location>
        <begin position="39"/>
        <end position="242"/>
    </location>
</feature>
<dbReference type="SUPFAM" id="SSF54523">
    <property type="entry name" value="Pili subunits"/>
    <property type="match status" value="1"/>
</dbReference>
<gene>
    <name evidence="3" type="primary">xcpT_29</name>
    <name evidence="3" type="ORF">ElP_67880</name>
</gene>
<keyword evidence="4" id="KW-1185">Reference proteome</keyword>
<dbReference type="RefSeq" id="WP_145277633.1">
    <property type="nucleotide sequence ID" value="NZ_CP036426.1"/>
</dbReference>
<proteinExistence type="predicted"/>
<sequence>MRTPVLPPSRPRRAFTLIELLVVIAIIGVLVALIMPAVQSAREAANRTQCKNNLKQLGLAAQEYHDSFSSFPSGWYCDEANDPNCVLQAASPYMWNGMTGLFMKLEAGNLYDEINFDHSPYALDNRTAIRRTLSTYVCPSHRPAEQIDLTQIDSAGNSTTLKIGPSDYRGNMASGQIFDCTDVNDPDCFHYDNGITFRNSRINISGITDGTSNTLLIGESLIGTWPDATNCCVRTTAQRRFNKPNTIQGRRIPYWESMHPGLVNYAKADGSVSSIKEGIKMDVLIALMTRGGGETISADDYE</sequence>
<evidence type="ECO:0000256" key="1">
    <source>
        <dbReference type="SAM" id="Phobius"/>
    </source>
</evidence>
<dbReference type="EMBL" id="CP036426">
    <property type="protein sequence ID" value="QDV38830.1"/>
    <property type="molecule type" value="Genomic_DNA"/>
</dbReference>
<accession>A0A518HDB4</accession>
<organism evidence="3 4">
    <name type="scientific">Tautonia plasticadhaerens</name>
    <dbReference type="NCBI Taxonomy" id="2527974"/>
    <lineage>
        <taxon>Bacteria</taxon>
        <taxon>Pseudomonadati</taxon>
        <taxon>Planctomycetota</taxon>
        <taxon>Planctomycetia</taxon>
        <taxon>Isosphaerales</taxon>
        <taxon>Isosphaeraceae</taxon>
        <taxon>Tautonia</taxon>
    </lineage>
</organism>
<dbReference type="InterPro" id="IPR045584">
    <property type="entry name" value="Pilin-like"/>
</dbReference>
<dbReference type="Proteomes" id="UP000317835">
    <property type="component" value="Chromosome"/>
</dbReference>
<dbReference type="KEGG" id="tpla:ElP_67880"/>
<name>A0A518HDB4_9BACT</name>
<dbReference type="InterPro" id="IPR012902">
    <property type="entry name" value="N_methyl_site"/>
</dbReference>
<protein>
    <submittedName>
        <fullName evidence="3">Type II secretion system protein G</fullName>
    </submittedName>
</protein>
<dbReference type="AlphaFoldDB" id="A0A518HDB4"/>
<feature type="transmembrane region" description="Helical" evidence="1">
    <location>
        <begin position="20"/>
        <end position="38"/>
    </location>
</feature>
<evidence type="ECO:0000313" key="4">
    <source>
        <dbReference type="Proteomes" id="UP000317835"/>
    </source>
</evidence>
<evidence type="ECO:0000313" key="3">
    <source>
        <dbReference type="EMBL" id="QDV38830.1"/>
    </source>
</evidence>
<dbReference type="PANTHER" id="PTHR30093">
    <property type="entry name" value="GENERAL SECRETION PATHWAY PROTEIN G"/>
    <property type="match status" value="1"/>
</dbReference>
<dbReference type="Pfam" id="PF07963">
    <property type="entry name" value="N_methyl"/>
    <property type="match status" value="1"/>
</dbReference>
<dbReference type="OrthoDB" id="255848at2"/>